<keyword evidence="8" id="KW-1194">Viral DNA replication</keyword>
<dbReference type="GO" id="GO:0039693">
    <property type="term" value="P:viral DNA genome replication"/>
    <property type="evidence" value="ECO:0007669"/>
    <property type="project" value="UniProtKB-KW"/>
</dbReference>
<dbReference type="InterPro" id="IPR043502">
    <property type="entry name" value="DNA/RNA_pol_sf"/>
</dbReference>
<organism evidence="13 14">
    <name type="scientific">Erwinia phage pEa_SNUABM_5</name>
    <dbReference type="NCBI Taxonomy" id="2797313"/>
    <lineage>
        <taxon>Viruses</taxon>
        <taxon>Duplodnaviria</taxon>
        <taxon>Heunggongvirae</taxon>
        <taxon>Uroviricota</taxon>
        <taxon>Caudoviricetes</taxon>
        <taxon>Rivsvirus</taxon>
        <taxon>Rivsvirus SNUABM5</taxon>
    </lineage>
</organism>
<comment type="similarity">
    <text evidence="1">Belongs to the DNA polymerase type-A family.</text>
</comment>
<evidence type="ECO:0000313" key="13">
    <source>
        <dbReference type="EMBL" id="QQO90321.1"/>
    </source>
</evidence>
<keyword evidence="14" id="KW-1185">Reference proteome</keyword>
<keyword evidence="5" id="KW-0548">Nucleotidyltransferase</keyword>
<evidence type="ECO:0000256" key="6">
    <source>
        <dbReference type="ARBA" id="ARBA00022705"/>
    </source>
</evidence>
<dbReference type="InterPro" id="IPR036397">
    <property type="entry name" value="RNaseH_sf"/>
</dbReference>
<protein>
    <recommendedName>
        <fullName evidence="3">DNA polymerase</fullName>
        <ecNumber evidence="2">2.7.7.7</ecNumber>
    </recommendedName>
</protein>
<dbReference type="SUPFAM" id="SSF56672">
    <property type="entry name" value="DNA/RNA polymerases"/>
    <property type="match status" value="1"/>
</dbReference>
<keyword evidence="7" id="KW-0239">DNA-directed DNA polymerase</keyword>
<evidence type="ECO:0000259" key="11">
    <source>
        <dbReference type="SMART" id="SM00474"/>
    </source>
</evidence>
<dbReference type="PROSITE" id="PS00447">
    <property type="entry name" value="DNA_POLYMERASE_A"/>
    <property type="match status" value="1"/>
</dbReference>
<keyword evidence="6" id="KW-0235">DNA replication</keyword>
<evidence type="ECO:0000313" key="14">
    <source>
        <dbReference type="Proteomes" id="UP000596123"/>
    </source>
</evidence>
<dbReference type="EC" id="2.7.7.7" evidence="2"/>
<dbReference type="GO" id="GO:0006302">
    <property type="term" value="P:double-strand break repair"/>
    <property type="evidence" value="ECO:0007669"/>
    <property type="project" value="TreeGrafter"/>
</dbReference>
<dbReference type="PANTHER" id="PTHR10133">
    <property type="entry name" value="DNA POLYMERASE I"/>
    <property type="match status" value="1"/>
</dbReference>
<dbReference type="EMBL" id="MW366843">
    <property type="protein sequence ID" value="QQO90321.1"/>
    <property type="molecule type" value="Genomic_DNA"/>
</dbReference>
<name>A0A7T8EPJ1_9CAUD</name>
<dbReference type="Gene3D" id="3.30.420.10">
    <property type="entry name" value="Ribonuclease H-like superfamily/Ribonuclease H"/>
    <property type="match status" value="1"/>
</dbReference>
<dbReference type="PANTHER" id="PTHR10133:SF27">
    <property type="entry name" value="DNA POLYMERASE NU"/>
    <property type="match status" value="1"/>
</dbReference>
<dbReference type="Pfam" id="PF00476">
    <property type="entry name" value="DNA_pol_A"/>
    <property type="match status" value="1"/>
</dbReference>
<evidence type="ECO:0000256" key="9">
    <source>
        <dbReference type="ARBA" id="ARBA00023125"/>
    </source>
</evidence>
<evidence type="ECO:0000256" key="7">
    <source>
        <dbReference type="ARBA" id="ARBA00022932"/>
    </source>
</evidence>
<evidence type="ECO:0000256" key="1">
    <source>
        <dbReference type="ARBA" id="ARBA00007705"/>
    </source>
</evidence>
<dbReference type="GO" id="GO:0008408">
    <property type="term" value="F:3'-5' exonuclease activity"/>
    <property type="evidence" value="ECO:0007669"/>
    <property type="project" value="InterPro"/>
</dbReference>
<dbReference type="Gene3D" id="3.30.70.370">
    <property type="match status" value="1"/>
</dbReference>
<evidence type="ECO:0000256" key="3">
    <source>
        <dbReference type="ARBA" id="ARBA00015749"/>
    </source>
</evidence>
<dbReference type="Gene3D" id="1.10.150.20">
    <property type="entry name" value="5' to 3' exonuclease, C-terminal subdomain"/>
    <property type="match status" value="1"/>
</dbReference>
<gene>
    <name evidence="13" type="ORF">pEaSNUABM5_00179</name>
</gene>
<accession>A0A7T8EPJ1</accession>
<dbReference type="Proteomes" id="UP000596123">
    <property type="component" value="Segment"/>
</dbReference>
<dbReference type="GO" id="GO:0006261">
    <property type="term" value="P:DNA-templated DNA replication"/>
    <property type="evidence" value="ECO:0007669"/>
    <property type="project" value="InterPro"/>
</dbReference>
<sequence length="1052" mass="121641">MKTKHLAIDFQLPDAFSDVQSYDYVRVLKGVSKTNKGGKVLFVVDHMPSEDLENGKMFSGTTGEVFLNQMQYLEDTFPLKTTIDDWNFMVVSYNMFKTYEKSEQYKTDANEVFAQRIRDLILDYKPDYVMTFGTQPFRALNSERIDYSGGMYHHWFGVEIPTKLKTKRGKHEFIHVPNVSYNNVLNPRNIVGTSYTLGYMSRWMLPLLQKGMPYKIPKVTCGKKRNWKLVYLTQVKDVVKLLRRLKKSKKVAVDTETENLNRIKNRLQTVQLSDDGKTAYVIPIYHRDSPFSPKELRQIEEAMRDYFEDNQNKYQIYTNAKFDLNVLRSNFGIRSYAANVWDIQAGEFANDENAKNLQSVTGYGYYGLANLAMQYGTTVYFDVAFGKEQRATIAEVDLDEDVQEYAGLDVIVPFLIQEQQVRRAKDIHYKKYRSMVSEQISDQIHAFSIMETTGAMADIDYLFKLNLPNSQINEELRNVEREFMDSPEVRRANKEICATDDVPAFGLMGKVNVNKFDLSKQEHKQILFFDVMKLKPLKEGAKKRDNGKAAGKLDKDFQEAYKDVPLIALYNKLGKAQKLKNAYVNSLLRLWGESEDFKHDRAIRPSYGYLGVVTGRTSASDPNLQQVPSRSEMGKLIKRILIARPGRMLIKVDYSAHEVRGWSIISGDSEVAEVFEVGRRLRHRYRTVPDPWIHHLVDIEGDVHKINASYFFGVPIMEVTKPIRNAVKTVIFGLIYQQGDKGLAKSTGREVDEIADIKAKFLKRFPTGLKWFESIKRFAHENYFVESPVGRRRHLWGYMVPKSHREADQVHAACDRRAVNSPVQGFGSDLMMSAIRILDRMKYDYWKANGVYPDFLLNVSVHDSLTVDCKYEWFFLALDMIERAMTTAVVQVVKERHNFEFTSVPEIDFEIGASEKDVKGWDFSYNSLNKILRAGLEQKRDELGEKDLDVDKMLDSIMQDQYHLMSDWMKKQLWANDIKIRSRSKTNPLTKADEKNIKQWKKELPDNTAKYEEFEAEEKAKKAKAALADKPKKKIIISRKAIKQAVAGYISK</sequence>
<dbReference type="Pfam" id="PF01612">
    <property type="entry name" value="DNA_pol_A_exo1"/>
    <property type="match status" value="1"/>
</dbReference>
<dbReference type="SUPFAM" id="SSF53098">
    <property type="entry name" value="Ribonuclease H-like"/>
    <property type="match status" value="1"/>
</dbReference>
<feature type="domain" description="DNA-directed DNA polymerase family A palm" evidence="12">
    <location>
        <begin position="634"/>
        <end position="873"/>
    </location>
</feature>
<keyword evidence="4" id="KW-0808">Transferase</keyword>
<dbReference type="PRINTS" id="PR00868">
    <property type="entry name" value="DNAPOLI"/>
</dbReference>
<feature type="domain" description="3'-5' exonuclease" evidence="11">
    <location>
        <begin position="229"/>
        <end position="425"/>
    </location>
</feature>
<keyword evidence="9" id="KW-0238">DNA-binding</keyword>
<evidence type="ECO:0000256" key="2">
    <source>
        <dbReference type="ARBA" id="ARBA00012417"/>
    </source>
</evidence>
<dbReference type="InterPro" id="IPR019760">
    <property type="entry name" value="DNA-dir_DNA_pol_A_CS"/>
</dbReference>
<evidence type="ECO:0000259" key="12">
    <source>
        <dbReference type="SMART" id="SM00482"/>
    </source>
</evidence>
<proteinExistence type="inferred from homology"/>
<dbReference type="SMART" id="SM00482">
    <property type="entry name" value="POLAc"/>
    <property type="match status" value="1"/>
</dbReference>
<dbReference type="InterPro" id="IPR001098">
    <property type="entry name" value="DNA-dir_DNA_pol_A_palm_dom"/>
</dbReference>
<reference evidence="13 14" key="1">
    <citation type="submission" date="2020-12" db="EMBL/GenBank/DDBJ databases">
        <title>Complete genome sequence of Erwinia phage pEa_SNUABM_5.</title>
        <authorList>
            <person name="Kim S.G."/>
            <person name="Lee S.B."/>
            <person name="Kwon J."/>
            <person name="Park S.C."/>
        </authorList>
    </citation>
    <scope>NUCLEOTIDE SEQUENCE [LARGE SCALE GENOMIC DNA]</scope>
</reference>
<evidence type="ECO:0000256" key="10">
    <source>
        <dbReference type="ARBA" id="ARBA00049244"/>
    </source>
</evidence>
<dbReference type="InterPro" id="IPR012337">
    <property type="entry name" value="RNaseH-like_sf"/>
</dbReference>
<dbReference type="GO" id="GO:0003887">
    <property type="term" value="F:DNA-directed DNA polymerase activity"/>
    <property type="evidence" value="ECO:0007669"/>
    <property type="project" value="UniProtKB-KW"/>
</dbReference>
<dbReference type="InterPro" id="IPR002562">
    <property type="entry name" value="3'-5'_exonuclease_dom"/>
</dbReference>
<evidence type="ECO:0000256" key="5">
    <source>
        <dbReference type="ARBA" id="ARBA00022695"/>
    </source>
</evidence>
<evidence type="ECO:0000256" key="4">
    <source>
        <dbReference type="ARBA" id="ARBA00022679"/>
    </source>
</evidence>
<comment type="catalytic activity">
    <reaction evidence="10">
        <text>DNA(n) + a 2'-deoxyribonucleoside 5'-triphosphate = DNA(n+1) + diphosphate</text>
        <dbReference type="Rhea" id="RHEA:22508"/>
        <dbReference type="Rhea" id="RHEA-COMP:17339"/>
        <dbReference type="Rhea" id="RHEA-COMP:17340"/>
        <dbReference type="ChEBI" id="CHEBI:33019"/>
        <dbReference type="ChEBI" id="CHEBI:61560"/>
        <dbReference type="ChEBI" id="CHEBI:173112"/>
        <dbReference type="EC" id="2.7.7.7"/>
    </reaction>
</comment>
<dbReference type="SMART" id="SM00474">
    <property type="entry name" value="35EXOc"/>
    <property type="match status" value="1"/>
</dbReference>
<dbReference type="InterPro" id="IPR002298">
    <property type="entry name" value="DNA_polymerase_A"/>
</dbReference>
<evidence type="ECO:0000256" key="8">
    <source>
        <dbReference type="ARBA" id="ARBA00023109"/>
    </source>
</evidence>
<dbReference type="GO" id="GO:0003677">
    <property type="term" value="F:DNA binding"/>
    <property type="evidence" value="ECO:0007669"/>
    <property type="project" value="UniProtKB-KW"/>
</dbReference>